<proteinExistence type="predicted"/>
<comment type="caution">
    <text evidence="2">The sequence shown here is derived from an EMBL/GenBank/DDBJ whole genome shotgun (WGS) entry which is preliminary data.</text>
</comment>
<dbReference type="PANTHER" id="PTHR43162:SF1">
    <property type="entry name" value="PRESTALK A DIFFERENTIATION PROTEIN A"/>
    <property type="match status" value="1"/>
</dbReference>
<organism evidence="2 3">
    <name type="scientific">Hydrobacter penzbergensis</name>
    <dbReference type="NCBI Taxonomy" id="1235997"/>
    <lineage>
        <taxon>Bacteria</taxon>
        <taxon>Pseudomonadati</taxon>
        <taxon>Bacteroidota</taxon>
        <taxon>Chitinophagia</taxon>
        <taxon>Chitinophagales</taxon>
        <taxon>Chitinophagaceae</taxon>
        <taxon>Hydrobacter</taxon>
    </lineage>
</organism>
<evidence type="ECO:0000259" key="1">
    <source>
        <dbReference type="Pfam" id="PF05368"/>
    </source>
</evidence>
<gene>
    <name evidence="2" type="ORF">SAMN05444410_10784</name>
</gene>
<reference evidence="2 3" key="1">
    <citation type="submission" date="2016-10" db="EMBL/GenBank/DDBJ databases">
        <authorList>
            <person name="Varghese N."/>
            <person name="Submissions S."/>
        </authorList>
    </citation>
    <scope>NUCLEOTIDE SEQUENCE [LARGE SCALE GENOMIC DNA]</scope>
    <source>
        <strain evidence="2 3">DSM 25353</strain>
    </source>
</reference>
<dbReference type="EMBL" id="FNNO01000007">
    <property type="protein sequence ID" value="SDW93253.1"/>
    <property type="molecule type" value="Genomic_DNA"/>
</dbReference>
<dbReference type="AlphaFoldDB" id="A0A8X8IH73"/>
<dbReference type="RefSeq" id="WP_092723734.1">
    <property type="nucleotide sequence ID" value="NZ_FNNO01000007.1"/>
</dbReference>
<feature type="domain" description="NmrA-like" evidence="1">
    <location>
        <begin position="4"/>
        <end position="259"/>
    </location>
</feature>
<dbReference type="InterPro" id="IPR036291">
    <property type="entry name" value="NAD(P)-bd_dom_sf"/>
</dbReference>
<name>A0A8X8IH73_9BACT</name>
<evidence type="ECO:0000313" key="3">
    <source>
        <dbReference type="Proteomes" id="UP000198711"/>
    </source>
</evidence>
<protein>
    <submittedName>
        <fullName evidence="2">Uncharacterized conserved protein YbjT, contains NAD(P)-binding and DUF2867 domains</fullName>
    </submittedName>
</protein>
<dbReference type="Gene3D" id="3.40.50.720">
    <property type="entry name" value="NAD(P)-binding Rossmann-like Domain"/>
    <property type="match status" value="1"/>
</dbReference>
<dbReference type="InterPro" id="IPR051604">
    <property type="entry name" value="Ergot_Alk_Oxidoreductase"/>
</dbReference>
<dbReference type="Proteomes" id="UP000198711">
    <property type="component" value="Unassembled WGS sequence"/>
</dbReference>
<dbReference type="Pfam" id="PF05368">
    <property type="entry name" value="NmrA"/>
    <property type="match status" value="1"/>
</dbReference>
<keyword evidence="3" id="KW-1185">Reference proteome</keyword>
<dbReference type="InterPro" id="IPR008030">
    <property type="entry name" value="NmrA-like"/>
</dbReference>
<accession>A0A8X8IH73</accession>
<evidence type="ECO:0000313" key="2">
    <source>
        <dbReference type="EMBL" id="SDW93253.1"/>
    </source>
</evidence>
<sequence length="295" mass="31262">MKYVITGGAGNISKPLALSLLKLGHNVTVIGRNEANLKVLTDAGAIAAIGSIEDTHFLTRTFTGADAVYLMIPPIYEVTQWKAYIGKIGEHYATAIKAAGIKKAVLLSSVGAHLADGVGPVSGLHLAEKALSVLKDVDLTILRPAYFYPNLFANIGMIKGMGIIGANFSAGEGKFPIVDPMDIAAVAAEALTTPYAAGQTIRYIASDEVSTDQIAVTLGKAIGKSDLAWVTFTDEQALNGMIQAGLPEEIARNYAEMNHALHTGAMTEEYFKNRPALGKTKLSDFAQTFAQAYNS</sequence>
<dbReference type="SUPFAM" id="SSF51735">
    <property type="entry name" value="NAD(P)-binding Rossmann-fold domains"/>
    <property type="match status" value="1"/>
</dbReference>
<dbReference type="PANTHER" id="PTHR43162">
    <property type="match status" value="1"/>
</dbReference>
<dbReference type="Gene3D" id="3.90.25.10">
    <property type="entry name" value="UDP-galactose 4-epimerase, domain 1"/>
    <property type="match status" value="1"/>
</dbReference>